<gene>
    <name evidence="4" type="ORF">B0H17DRAFT_1060623</name>
</gene>
<dbReference type="AlphaFoldDB" id="A0AAD7DJD4"/>
<sequence length="839" mass="93731">MSFTISGSDFQGGTFNNVAGDFKIFSSVTLASSAPNPDRDANHQGRESNEYRSRGSMPSAHLAQLPKPHLRKTAIIHSNGTYNTVRGNMSNLSITSYGENGIDVLCRSVAIDALYNSAERPPEPSCHPGTRNSVLDGLHEWALKARPEGSLLWLHGSAGAGKSAIAQTFAADCHERGVLGASFFFQRSNPGRGTWKNVLPTLAYQLAASFPELRTVIQEVVETDRLVVGQAMRLQFQKLIIAPFEHAPALTIRPIIVIDGLDECEDRHAQTMLLKLIIEGLRGGRLPARFVVASRPEPHLREVLEAAENFDICRHLELRPDISAYADIRRYLCDEFSRIREAHTSRGTLLKEDWPGEAAIAHLVKKSSGTFIYASTVLRYVDDEYSHPVERLEAVLRLDPQSTAPLDDLYSQILSSFPNRALLRRVLHAVIRMSVDLDPEEIDVALQLRGGSSRLALRGLHSLLSVPRVRGIGFRRPVALLHASLGDFLVDRARSSGICIATRKLDYDLVHNMIGGISTVTMAPLVFRSIVTSLLHCIVRIPPAEDLLPILRNVDVQQVYYLNAASSSYILDWLKSSPQSPVDLIQIWDDLDFISKLRGPMRRACPVEDSTFDNFYTQILSPNPNLLFTLRISVLWPPRPTLVPVLDVLGLKWDVLRPLCALRPWLESDWAYGESSGLTPIEVLCDPLRSSLMDVPHPEISRYAALLCIARIKEILSPDSLLEFEPTWLLMHMVTQCDPCDAVLSALEAVDFTQLCARLNDDPEYHAECHEDFLHPSTFTKILRWLRVGRNSPMKIHYPDSDCRVFPSHRCALSRLGNGSWLQSRNAGRFSSDSLGWFC</sequence>
<evidence type="ECO:0000313" key="5">
    <source>
        <dbReference type="Proteomes" id="UP001221757"/>
    </source>
</evidence>
<dbReference type="EMBL" id="JARKIE010000048">
    <property type="protein sequence ID" value="KAJ7693038.1"/>
    <property type="molecule type" value="Genomic_DNA"/>
</dbReference>
<comment type="caution">
    <text evidence="4">The sequence shown here is derived from an EMBL/GenBank/DDBJ whole genome shotgun (WGS) entry which is preliminary data.</text>
</comment>
<dbReference type="Gene3D" id="3.40.50.300">
    <property type="entry name" value="P-loop containing nucleotide triphosphate hydrolases"/>
    <property type="match status" value="1"/>
</dbReference>
<feature type="compositionally biased region" description="Basic and acidic residues" evidence="2">
    <location>
        <begin position="37"/>
        <end position="53"/>
    </location>
</feature>
<feature type="region of interest" description="Disordered" evidence="2">
    <location>
        <begin position="33"/>
        <end position="61"/>
    </location>
</feature>
<dbReference type="InterPro" id="IPR056884">
    <property type="entry name" value="NPHP3-like_N"/>
</dbReference>
<dbReference type="Pfam" id="PF24883">
    <property type="entry name" value="NPHP3_N"/>
    <property type="match status" value="1"/>
</dbReference>
<accession>A0AAD7DJD4</accession>
<dbReference type="PANTHER" id="PTHR10039:SF14">
    <property type="entry name" value="NACHT DOMAIN-CONTAINING PROTEIN"/>
    <property type="match status" value="1"/>
</dbReference>
<keyword evidence="5" id="KW-1185">Reference proteome</keyword>
<dbReference type="PANTHER" id="PTHR10039">
    <property type="entry name" value="AMELOGENIN"/>
    <property type="match status" value="1"/>
</dbReference>
<name>A0AAD7DJD4_MYCRO</name>
<feature type="domain" description="Nephrocystin 3-like N-terminal" evidence="3">
    <location>
        <begin position="140"/>
        <end position="295"/>
    </location>
</feature>
<proteinExistence type="predicted"/>
<evidence type="ECO:0000313" key="4">
    <source>
        <dbReference type="EMBL" id="KAJ7693038.1"/>
    </source>
</evidence>
<reference evidence="4" key="1">
    <citation type="submission" date="2023-03" db="EMBL/GenBank/DDBJ databases">
        <title>Massive genome expansion in bonnet fungi (Mycena s.s.) driven by repeated elements and novel gene families across ecological guilds.</title>
        <authorList>
            <consortium name="Lawrence Berkeley National Laboratory"/>
            <person name="Harder C.B."/>
            <person name="Miyauchi S."/>
            <person name="Viragh M."/>
            <person name="Kuo A."/>
            <person name="Thoen E."/>
            <person name="Andreopoulos B."/>
            <person name="Lu D."/>
            <person name="Skrede I."/>
            <person name="Drula E."/>
            <person name="Henrissat B."/>
            <person name="Morin E."/>
            <person name="Kohler A."/>
            <person name="Barry K."/>
            <person name="LaButti K."/>
            <person name="Morin E."/>
            <person name="Salamov A."/>
            <person name="Lipzen A."/>
            <person name="Mereny Z."/>
            <person name="Hegedus B."/>
            <person name="Baldrian P."/>
            <person name="Stursova M."/>
            <person name="Weitz H."/>
            <person name="Taylor A."/>
            <person name="Grigoriev I.V."/>
            <person name="Nagy L.G."/>
            <person name="Martin F."/>
            <person name="Kauserud H."/>
        </authorList>
    </citation>
    <scope>NUCLEOTIDE SEQUENCE</scope>
    <source>
        <strain evidence="4">CBHHK067</strain>
    </source>
</reference>
<dbReference type="SUPFAM" id="SSF52540">
    <property type="entry name" value="P-loop containing nucleoside triphosphate hydrolases"/>
    <property type="match status" value="1"/>
</dbReference>
<evidence type="ECO:0000259" key="3">
    <source>
        <dbReference type="Pfam" id="PF24883"/>
    </source>
</evidence>
<keyword evidence="1" id="KW-0677">Repeat</keyword>
<evidence type="ECO:0000256" key="1">
    <source>
        <dbReference type="ARBA" id="ARBA00022737"/>
    </source>
</evidence>
<dbReference type="InterPro" id="IPR027417">
    <property type="entry name" value="P-loop_NTPase"/>
</dbReference>
<organism evidence="4 5">
    <name type="scientific">Mycena rosella</name>
    <name type="common">Pink bonnet</name>
    <name type="synonym">Agaricus rosellus</name>
    <dbReference type="NCBI Taxonomy" id="1033263"/>
    <lineage>
        <taxon>Eukaryota</taxon>
        <taxon>Fungi</taxon>
        <taxon>Dikarya</taxon>
        <taxon>Basidiomycota</taxon>
        <taxon>Agaricomycotina</taxon>
        <taxon>Agaricomycetes</taxon>
        <taxon>Agaricomycetidae</taxon>
        <taxon>Agaricales</taxon>
        <taxon>Marasmiineae</taxon>
        <taxon>Mycenaceae</taxon>
        <taxon>Mycena</taxon>
    </lineage>
</organism>
<protein>
    <recommendedName>
        <fullName evidence="3">Nephrocystin 3-like N-terminal domain-containing protein</fullName>
    </recommendedName>
</protein>
<evidence type="ECO:0000256" key="2">
    <source>
        <dbReference type="SAM" id="MobiDB-lite"/>
    </source>
</evidence>
<dbReference type="Proteomes" id="UP001221757">
    <property type="component" value="Unassembled WGS sequence"/>
</dbReference>